<evidence type="ECO:0000313" key="1">
    <source>
        <dbReference type="EMBL" id="THU82983.1"/>
    </source>
</evidence>
<dbReference type="AlphaFoldDB" id="A0A4S8L3W2"/>
<organism evidence="1 2">
    <name type="scientific">Dendrothele bispora (strain CBS 962.96)</name>
    <dbReference type="NCBI Taxonomy" id="1314807"/>
    <lineage>
        <taxon>Eukaryota</taxon>
        <taxon>Fungi</taxon>
        <taxon>Dikarya</taxon>
        <taxon>Basidiomycota</taxon>
        <taxon>Agaricomycotina</taxon>
        <taxon>Agaricomycetes</taxon>
        <taxon>Agaricomycetidae</taxon>
        <taxon>Agaricales</taxon>
        <taxon>Agaricales incertae sedis</taxon>
        <taxon>Dendrothele</taxon>
    </lineage>
</organism>
<accession>A0A4S8L3W2</accession>
<evidence type="ECO:0008006" key="3">
    <source>
        <dbReference type="Google" id="ProtNLM"/>
    </source>
</evidence>
<feature type="non-terminal residue" evidence="1">
    <location>
        <position position="1"/>
    </location>
</feature>
<dbReference type="Proteomes" id="UP000297245">
    <property type="component" value="Unassembled WGS sequence"/>
</dbReference>
<evidence type="ECO:0000313" key="2">
    <source>
        <dbReference type="Proteomes" id="UP000297245"/>
    </source>
</evidence>
<gene>
    <name evidence="1" type="ORF">K435DRAFT_617887</name>
</gene>
<proteinExistence type="predicted"/>
<name>A0A4S8L3W2_DENBC</name>
<keyword evidence="2" id="KW-1185">Reference proteome</keyword>
<protein>
    <recommendedName>
        <fullName evidence="3">DUF659 domain-containing protein</fullName>
    </recommendedName>
</protein>
<dbReference type="OrthoDB" id="1607513at2759"/>
<sequence length="84" mass="9852">LLLFIGTDLKDSDIPHRTKLADRIVQHFRKEYLRMIDDIKNSLGRLSWTSDIWSRVTLESYLAVTVHYLVCGTRGHLELRSRLV</sequence>
<reference evidence="1 2" key="1">
    <citation type="journal article" date="2019" name="Nat. Ecol. Evol.">
        <title>Megaphylogeny resolves global patterns of mushroom evolution.</title>
        <authorList>
            <person name="Varga T."/>
            <person name="Krizsan K."/>
            <person name="Foldi C."/>
            <person name="Dima B."/>
            <person name="Sanchez-Garcia M."/>
            <person name="Sanchez-Ramirez S."/>
            <person name="Szollosi G.J."/>
            <person name="Szarkandi J.G."/>
            <person name="Papp V."/>
            <person name="Albert L."/>
            <person name="Andreopoulos W."/>
            <person name="Angelini C."/>
            <person name="Antonin V."/>
            <person name="Barry K.W."/>
            <person name="Bougher N.L."/>
            <person name="Buchanan P."/>
            <person name="Buyck B."/>
            <person name="Bense V."/>
            <person name="Catcheside P."/>
            <person name="Chovatia M."/>
            <person name="Cooper J."/>
            <person name="Damon W."/>
            <person name="Desjardin D."/>
            <person name="Finy P."/>
            <person name="Geml J."/>
            <person name="Haridas S."/>
            <person name="Hughes K."/>
            <person name="Justo A."/>
            <person name="Karasinski D."/>
            <person name="Kautmanova I."/>
            <person name="Kiss B."/>
            <person name="Kocsube S."/>
            <person name="Kotiranta H."/>
            <person name="LaButti K.M."/>
            <person name="Lechner B.E."/>
            <person name="Liimatainen K."/>
            <person name="Lipzen A."/>
            <person name="Lukacs Z."/>
            <person name="Mihaltcheva S."/>
            <person name="Morgado L.N."/>
            <person name="Niskanen T."/>
            <person name="Noordeloos M.E."/>
            <person name="Ohm R.A."/>
            <person name="Ortiz-Santana B."/>
            <person name="Ovrebo C."/>
            <person name="Racz N."/>
            <person name="Riley R."/>
            <person name="Savchenko A."/>
            <person name="Shiryaev A."/>
            <person name="Soop K."/>
            <person name="Spirin V."/>
            <person name="Szebenyi C."/>
            <person name="Tomsovsky M."/>
            <person name="Tulloss R.E."/>
            <person name="Uehling J."/>
            <person name="Grigoriev I.V."/>
            <person name="Vagvolgyi C."/>
            <person name="Papp T."/>
            <person name="Martin F.M."/>
            <person name="Miettinen O."/>
            <person name="Hibbett D.S."/>
            <person name="Nagy L.G."/>
        </authorList>
    </citation>
    <scope>NUCLEOTIDE SEQUENCE [LARGE SCALE GENOMIC DNA]</scope>
    <source>
        <strain evidence="1 2">CBS 962.96</strain>
    </source>
</reference>
<feature type="non-terminal residue" evidence="1">
    <location>
        <position position="84"/>
    </location>
</feature>
<dbReference type="EMBL" id="ML179694">
    <property type="protein sequence ID" value="THU82983.1"/>
    <property type="molecule type" value="Genomic_DNA"/>
</dbReference>